<evidence type="ECO:0000313" key="2">
    <source>
        <dbReference type="Proteomes" id="UP000237295"/>
    </source>
</evidence>
<accession>A0AAE5VUH2</accession>
<evidence type="ECO:0000313" key="1">
    <source>
        <dbReference type="EMBL" id="POQ03851.1"/>
    </source>
</evidence>
<gene>
    <name evidence="1" type="ORF">CXB42_10295</name>
</gene>
<proteinExistence type="predicted"/>
<name>A0AAE5VUH2_PSESY</name>
<comment type="caution">
    <text evidence="1">The sequence shown here is derived from an EMBL/GenBank/DDBJ whole genome shotgun (WGS) entry which is preliminary data.</text>
</comment>
<dbReference type="EMBL" id="NBAQ01000005">
    <property type="protein sequence ID" value="POQ03851.1"/>
    <property type="molecule type" value="Genomic_DNA"/>
</dbReference>
<dbReference type="Proteomes" id="UP000237295">
    <property type="component" value="Unassembled WGS sequence"/>
</dbReference>
<dbReference type="NCBIfam" id="NF040700">
    <property type="entry name" value="VPA1262_N_dom"/>
    <property type="match status" value="1"/>
</dbReference>
<dbReference type="AlphaFoldDB" id="A0AAE5VUH2"/>
<protein>
    <submittedName>
        <fullName evidence="1">Uncharacterized protein</fullName>
    </submittedName>
</protein>
<dbReference type="NCBIfam" id="NF040699">
    <property type="entry name" value="VPA1262_fam"/>
    <property type="match status" value="1"/>
</dbReference>
<reference evidence="1 2" key="1">
    <citation type="submission" date="2017-03" db="EMBL/GenBank/DDBJ databases">
        <authorList>
            <person name="Hulin M.T."/>
        </authorList>
    </citation>
    <scope>NUCLEOTIDE SEQUENCE [LARGE SCALE GENOMIC DNA]</scope>
    <source>
        <strain evidence="1 2">5264</strain>
    </source>
</reference>
<sequence>MLSKCADWGNGYFGNVRLKVLTVLDKQIHDRMILVRSNGRPVAGYHLSNSIQRANDNYPLLATPIPQDVLQQVFEYTDQIVQRAVHGDGKTAPNAKLIFDSSTTTGAEDDNRVEINSRFSFTDLPRAGDVFSWWLDDSDLSGLSGDDLKELLERKGIIKDGHLDEELFGSVPEKLWIEGLPLEDFNSAWDALGCILANSAAGQLYTADQGSLPSSLNAALLNYLMPTRGDAIQPRIKKIRLDLEHYRVKDLNTLLLSNTEPHYIFPYSPTDSSWGDYYALLLMWSRNPYELVSWLSRICSKPIEDLRSHVLAVEGFKRICLGLGFDKHADQIDALLSSDTDMVVWVGLHAFQDALKNGTLGIEALVKIDSLKDPRTVLCWLINEAHFVSSDIKPHLITKLTQSIEAPLTDNNLHELLQPVRGRLGRLHHLTPWILESLLVPMLEQKSIDAAQVSRKWLAELTAQWRVALENQDLYFTLLADGAFTDELAILTAYLAPSDQQVIFEGIRKVFDAAARTIYKPLSAQISWRSHIRAHEVNLWLFGLTRRIAVLVHDDVRQQLEELLLESEAIVERLPPCSSRSIISDELLTFVKGDPDQIKSHSLHQTIQTAIKPHH</sequence>
<organism evidence="1 2">
    <name type="scientific">Pseudomonas syringae pv. syringae</name>
    <dbReference type="NCBI Taxonomy" id="321"/>
    <lineage>
        <taxon>Bacteria</taxon>
        <taxon>Pseudomonadati</taxon>
        <taxon>Pseudomonadota</taxon>
        <taxon>Gammaproteobacteria</taxon>
        <taxon>Pseudomonadales</taxon>
        <taxon>Pseudomonadaceae</taxon>
        <taxon>Pseudomonas</taxon>
        <taxon>Pseudomonas syringae</taxon>
    </lineage>
</organism>